<evidence type="ECO:0000313" key="2">
    <source>
        <dbReference type="Proteomes" id="UP000530514"/>
    </source>
</evidence>
<reference evidence="1 2" key="1">
    <citation type="submission" date="2020-07" db="EMBL/GenBank/DDBJ databases">
        <authorList>
            <person name="Feng H."/>
        </authorList>
    </citation>
    <scope>NUCLEOTIDE SEQUENCE [LARGE SCALE GENOMIC DNA]</scope>
    <source>
        <strain evidence="2">s-11</strain>
    </source>
</reference>
<protein>
    <submittedName>
        <fullName evidence="1">Uncharacterized protein</fullName>
    </submittedName>
</protein>
<dbReference type="Proteomes" id="UP000530514">
    <property type="component" value="Unassembled WGS sequence"/>
</dbReference>
<evidence type="ECO:0000313" key="1">
    <source>
        <dbReference type="EMBL" id="MBA4544583.1"/>
    </source>
</evidence>
<sequence length="72" mass="8559">MTKQERIHRICELYEEAIGELLALREEMPVFDYVMDKAIIRIQEARRSVWWLLGRSHLQGTPKPKVEPLRSP</sequence>
<dbReference type="RefSeq" id="WP_152568505.1">
    <property type="nucleotide sequence ID" value="NZ_JACEIP010000047.1"/>
</dbReference>
<proteinExistence type="predicted"/>
<accession>A0A7W1XDK2</accession>
<keyword evidence="2" id="KW-1185">Reference proteome</keyword>
<dbReference type="AlphaFoldDB" id="A0A7W1XDK2"/>
<name>A0A7W1XDK2_9BACL</name>
<comment type="caution">
    <text evidence="1">The sequence shown here is derived from an EMBL/GenBank/DDBJ whole genome shotgun (WGS) entry which is preliminary data.</text>
</comment>
<organism evidence="1 2">
    <name type="scientific">Thermoactinomyces daqus</name>
    <dbReference type="NCBI Taxonomy" id="1329516"/>
    <lineage>
        <taxon>Bacteria</taxon>
        <taxon>Bacillati</taxon>
        <taxon>Bacillota</taxon>
        <taxon>Bacilli</taxon>
        <taxon>Bacillales</taxon>
        <taxon>Thermoactinomycetaceae</taxon>
        <taxon>Thermoactinomyces</taxon>
    </lineage>
</organism>
<dbReference type="EMBL" id="JACEIP010000047">
    <property type="protein sequence ID" value="MBA4544583.1"/>
    <property type="molecule type" value="Genomic_DNA"/>
</dbReference>
<gene>
    <name evidence="1" type="ORF">H1164_17285</name>
</gene>